<evidence type="ECO:0000256" key="3">
    <source>
        <dbReference type="ARBA" id="ARBA00021759"/>
    </source>
</evidence>
<dbReference type="SUPFAM" id="SSF51658">
    <property type="entry name" value="Xylose isomerase-like"/>
    <property type="match status" value="1"/>
</dbReference>
<keyword evidence="12" id="KW-1185">Reference proteome</keyword>
<evidence type="ECO:0000259" key="10">
    <source>
        <dbReference type="Pfam" id="PF01261"/>
    </source>
</evidence>
<organism evidence="11 12">
    <name type="scientific">Emydomyces testavorans</name>
    <dbReference type="NCBI Taxonomy" id="2070801"/>
    <lineage>
        <taxon>Eukaryota</taxon>
        <taxon>Fungi</taxon>
        <taxon>Dikarya</taxon>
        <taxon>Ascomycota</taxon>
        <taxon>Pezizomycotina</taxon>
        <taxon>Eurotiomycetes</taxon>
        <taxon>Eurotiomycetidae</taxon>
        <taxon>Onygenales</taxon>
        <taxon>Nannizziopsiaceae</taxon>
        <taxon>Emydomyces</taxon>
    </lineage>
</organism>
<evidence type="ECO:0000313" key="11">
    <source>
        <dbReference type="EMBL" id="WEW58094.1"/>
    </source>
</evidence>
<evidence type="ECO:0000256" key="1">
    <source>
        <dbReference type="ARBA" id="ARBA00001947"/>
    </source>
</evidence>
<name>A0AAF0IKQ0_9EURO</name>
<gene>
    <name evidence="11" type="primary">APN1</name>
    <name evidence="11" type="ORF">PRK78_003561</name>
</gene>
<proteinExistence type="inferred from homology"/>
<dbReference type="InterPro" id="IPR001719">
    <property type="entry name" value="AP_endonuc_2"/>
</dbReference>
<evidence type="ECO:0000256" key="5">
    <source>
        <dbReference type="ARBA" id="ARBA00022763"/>
    </source>
</evidence>
<keyword evidence="6" id="KW-0378">Hydrolase</keyword>
<evidence type="ECO:0000256" key="4">
    <source>
        <dbReference type="ARBA" id="ARBA00022723"/>
    </source>
</evidence>
<dbReference type="GO" id="GO:0016829">
    <property type="term" value="F:lyase activity"/>
    <property type="evidence" value="ECO:0007669"/>
    <property type="project" value="UniProtKB-KW"/>
</dbReference>
<dbReference type="CDD" id="cd00019">
    <property type="entry name" value="AP2Ec"/>
    <property type="match status" value="1"/>
</dbReference>
<feature type="compositionally biased region" description="Polar residues" evidence="9">
    <location>
        <begin position="14"/>
        <end position="27"/>
    </location>
</feature>
<keyword evidence="11" id="KW-0456">Lyase</keyword>
<comment type="similarity">
    <text evidence="2">Belongs to the AP endonuclease 2 family.</text>
</comment>
<reference evidence="11" key="1">
    <citation type="submission" date="2023-03" db="EMBL/GenBank/DDBJ databases">
        <title>Emydomyces testavorans Genome Sequence.</title>
        <authorList>
            <person name="Hoyer L."/>
        </authorList>
    </citation>
    <scope>NUCLEOTIDE SEQUENCE</scope>
    <source>
        <strain evidence="11">16-2883</strain>
    </source>
</reference>
<feature type="compositionally biased region" description="Basic residues" evidence="9">
    <location>
        <begin position="470"/>
        <end position="481"/>
    </location>
</feature>
<keyword evidence="8" id="KW-0234">DNA repair</keyword>
<dbReference type="AlphaFoldDB" id="A0AAF0IKQ0"/>
<comment type="cofactor">
    <cofactor evidence="1">
        <name>Zn(2+)</name>
        <dbReference type="ChEBI" id="CHEBI:29105"/>
    </cofactor>
</comment>
<dbReference type="HAMAP" id="MF_00152">
    <property type="entry name" value="Nfo"/>
    <property type="match status" value="1"/>
</dbReference>
<dbReference type="GO" id="GO:0005739">
    <property type="term" value="C:mitochondrion"/>
    <property type="evidence" value="ECO:0007669"/>
    <property type="project" value="TreeGrafter"/>
</dbReference>
<evidence type="ECO:0000256" key="7">
    <source>
        <dbReference type="ARBA" id="ARBA00022833"/>
    </source>
</evidence>
<feature type="domain" description="Xylose isomerase-like TIM barrel" evidence="10">
    <location>
        <begin position="177"/>
        <end position="430"/>
    </location>
</feature>
<evidence type="ECO:0000256" key="9">
    <source>
        <dbReference type="SAM" id="MobiDB-lite"/>
    </source>
</evidence>
<feature type="compositionally biased region" description="Low complexity" evidence="9">
    <location>
        <begin position="459"/>
        <end position="469"/>
    </location>
</feature>
<feature type="compositionally biased region" description="Low complexity" evidence="9">
    <location>
        <begin position="1"/>
        <end position="13"/>
    </location>
</feature>
<keyword evidence="7" id="KW-0862">Zinc</keyword>
<sequence>MPARAPRATSRRSNINATINDETTTAVTERKKRAREELDSSPASSFKRPKRSPIGDSKAVNATFQKGSSDPAVESPRRAQRRTRSRTGKDKRQQEDELADQDEAEVLPIKDEEEEVIEEEEVEVTVKKTKTRKQRTKEDHLEEMKPLAPRTEGLRMFLGAHVSASKGIHNAVTNSLQIGGNAFALFLKSQRKWDNPPLEDSHRDQFRSLCSEHKYDASKYVLPHGSYLVNLAQEDAGKAKQAYNSFIDDLKRCEQLGIKLYNFHPGATNQSTLESALSRLAKALITALDATRTVVPVLETTCGHGTSIGGPLSHFKSLIALIPESYHSRVGICIDTCHTFAAGYDLRTPDTWNAFMKEFDETIGLKFLRAFHINDSKTPLGSKRDLHANIGTGFLGLRAFHNVMNDKRLEGMPMILETPIDRPAEVTTEQQNQAFASECEHDDLDISEAENPSTKKQTKTSTSSNTKSVRTTKKTKTKKKPRMIEDKSIWVREIKLLESLIGMDPNSEEFKSLEAKLAEEGREEREKHQALFDKKKEKEMAKDAKQKDIRDMFGAKGKKGSKAKAAGNKGRKRKQTPSSDEESEISSVNDERFARFLGY</sequence>
<dbReference type="Proteomes" id="UP001219355">
    <property type="component" value="Chromosome 2"/>
</dbReference>
<evidence type="ECO:0000256" key="8">
    <source>
        <dbReference type="ARBA" id="ARBA00023204"/>
    </source>
</evidence>
<feature type="region of interest" description="Disordered" evidence="9">
    <location>
        <begin position="1"/>
        <end position="123"/>
    </location>
</feature>
<dbReference type="InterPro" id="IPR018246">
    <property type="entry name" value="AP_endonuc_F2_Zn_BS"/>
</dbReference>
<dbReference type="NCBIfam" id="TIGR00587">
    <property type="entry name" value="nfo"/>
    <property type="match status" value="1"/>
</dbReference>
<keyword evidence="4" id="KW-0479">Metal-binding</keyword>
<dbReference type="PANTHER" id="PTHR21445">
    <property type="entry name" value="ENDONUCLEASE IV ENDODEOXYRIBONUCLEASE IV"/>
    <property type="match status" value="1"/>
</dbReference>
<dbReference type="SMART" id="SM00518">
    <property type="entry name" value="AP2Ec"/>
    <property type="match status" value="1"/>
</dbReference>
<accession>A0AAF0IKQ0</accession>
<dbReference type="GO" id="GO:0008270">
    <property type="term" value="F:zinc ion binding"/>
    <property type="evidence" value="ECO:0007669"/>
    <property type="project" value="InterPro"/>
</dbReference>
<evidence type="ECO:0000313" key="12">
    <source>
        <dbReference type="Proteomes" id="UP001219355"/>
    </source>
</evidence>
<evidence type="ECO:0000256" key="6">
    <source>
        <dbReference type="ARBA" id="ARBA00022801"/>
    </source>
</evidence>
<feature type="compositionally biased region" description="Acidic residues" evidence="9">
    <location>
        <begin position="96"/>
        <end position="123"/>
    </location>
</feature>
<dbReference type="Gene3D" id="3.20.20.150">
    <property type="entry name" value="Divalent-metal-dependent TIM barrel enzymes"/>
    <property type="match status" value="1"/>
</dbReference>
<feature type="region of interest" description="Disordered" evidence="9">
    <location>
        <begin position="446"/>
        <end position="482"/>
    </location>
</feature>
<dbReference type="GO" id="GO:0008081">
    <property type="term" value="F:phosphoric diester hydrolase activity"/>
    <property type="evidence" value="ECO:0007669"/>
    <property type="project" value="TreeGrafter"/>
</dbReference>
<dbReference type="Pfam" id="PF01261">
    <property type="entry name" value="AP_endonuc_2"/>
    <property type="match status" value="1"/>
</dbReference>
<dbReference type="PANTHER" id="PTHR21445:SF0">
    <property type="entry name" value="APURINIC-APYRIMIDINIC ENDONUCLEASE"/>
    <property type="match status" value="1"/>
</dbReference>
<dbReference type="FunFam" id="3.20.20.150:FF:000001">
    <property type="entry name" value="Probable endonuclease 4"/>
    <property type="match status" value="1"/>
</dbReference>
<dbReference type="GO" id="GO:0005634">
    <property type="term" value="C:nucleus"/>
    <property type="evidence" value="ECO:0007669"/>
    <property type="project" value="TreeGrafter"/>
</dbReference>
<protein>
    <recommendedName>
        <fullName evidence="3">Apurinic-apyrimidinic endonuclease 1</fullName>
    </recommendedName>
</protein>
<dbReference type="InterPro" id="IPR036237">
    <property type="entry name" value="Xyl_isomerase-like_sf"/>
</dbReference>
<dbReference type="InterPro" id="IPR013022">
    <property type="entry name" value="Xyl_isomerase-like_TIM-brl"/>
</dbReference>
<keyword evidence="5" id="KW-0227">DNA damage</keyword>
<feature type="compositionally biased region" description="Basic and acidic residues" evidence="9">
    <location>
        <begin position="520"/>
        <end position="553"/>
    </location>
</feature>
<dbReference type="GO" id="GO:0006284">
    <property type="term" value="P:base-excision repair"/>
    <property type="evidence" value="ECO:0007669"/>
    <property type="project" value="TreeGrafter"/>
</dbReference>
<dbReference type="EMBL" id="CP120628">
    <property type="protein sequence ID" value="WEW58094.1"/>
    <property type="molecule type" value="Genomic_DNA"/>
</dbReference>
<dbReference type="PROSITE" id="PS51432">
    <property type="entry name" value="AP_NUCLEASE_F2_4"/>
    <property type="match status" value="1"/>
</dbReference>
<dbReference type="GO" id="GO:0003906">
    <property type="term" value="F:DNA-(apurinic or apyrimidinic site) endonuclease activity"/>
    <property type="evidence" value="ECO:0007669"/>
    <property type="project" value="TreeGrafter"/>
</dbReference>
<feature type="region of interest" description="Disordered" evidence="9">
    <location>
        <begin position="520"/>
        <end position="588"/>
    </location>
</feature>
<dbReference type="PROSITE" id="PS00730">
    <property type="entry name" value="AP_NUCLEASE_F2_2"/>
    <property type="match status" value="1"/>
</dbReference>
<dbReference type="GO" id="GO:0003677">
    <property type="term" value="F:DNA binding"/>
    <property type="evidence" value="ECO:0007669"/>
    <property type="project" value="InterPro"/>
</dbReference>
<dbReference type="PROSITE" id="PS00731">
    <property type="entry name" value="AP_NUCLEASE_F2_3"/>
    <property type="match status" value="1"/>
</dbReference>
<evidence type="ECO:0000256" key="2">
    <source>
        <dbReference type="ARBA" id="ARBA00005340"/>
    </source>
</evidence>